<name>A0A915IQW3_ROMCU</name>
<evidence type="ECO:0000313" key="1">
    <source>
        <dbReference type="Proteomes" id="UP000887565"/>
    </source>
</evidence>
<keyword evidence="1" id="KW-1185">Reference proteome</keyword>
<accession>A0A915IQW3</accession>
<sequence>MIDAAAIRKCLKRLRVESKKSDSSFEKFTFFANSTATRRVIFSNSRSLYFLVSILTPALAPPNGTLTAEHLYVMRAARALTSSSQTSIL</sequence>
<proteinExistence type="predicted"/>
<reference evidence="2" key="1">
    <citation type="submission" date="2022-11" db="UniProtKB">
        <authorList>
            <consortium name="WormBaseParasite"/>
        </authorList>
    </citation>
    <scope>IDENTIFICATION</scope>
</reference>
<organism evidence="1 2">
    <name type="scientific">Romanomermis culicivorax</name>
    <name type="common">Nematode worm</name>
    <dbReference type="NCBI Taxonomy" id="13658"/>
    <lineage>
        <taxon>Eukaryota</taxon>
        <taxon>Metazoa</taxon>
        <taxon>Ecdysozoa</taxon>
        <taxon>Nematoda</taxon>
        <taxon>Enoplea</taxon>
        <taxon>Dorylaimia</taxon>
        <taxon>Mermithida</taxon>
        <taxon>Mermithoidea</taxon>
        <taxon>Mermithidae</taxon>
        <taxon>Romanomermis</taxon>
    </lineage>
</organism>
<evidence type="ECO:0000313" key="2">
    <source>
        <dbReference type="WBParaSite" id="nRc.2.0.1.t15799-RA"/>
    </source>
</evidence>
<dbReference type="Proteomes" id="UP000887565">
    <property type="component" value="Unplaced"/>
</dbReference>
<dbReference type="AlphaFoldDB" id="A0A915IQW3"/>
<protein>
    <submittedName>
        <fullName evidence="2">Uncharacterized protein</fullName>
    </submittedName>
</protein>
<dbReference type="WBParaSite" id="nRc.2.0.1.t15799-RA">
    <property type="protein sequence ID" value="nRc.2.0.1.t15799-RA"/>
    <property type="gene ID" value="nRc.2.0.1.g15799"/>
</dbReference>